<reference evidence="1 2" key="1">
    <citation type="submission" date="2017-09" db="EMBL/GenBank/DDBJ databases">
        <title>Bacterial strain isolated from the female urinary microbiota.</title>
        <authorList>
            <person name="Thomas-White K."/>
            <person name="Kumar N."/>
            <person name="Forster S."/>
            <person name="Putonti C."/>
            <person name="Lawley T."/>
            <person name="Wolfe A.J."/>
        </authorList>
    </citation>
    <scope>NUCLEOTIDE SEQUENCE [LARGE SCALE GENOMIC DNA]</scope>
    <source>
        <strain evidence="1 2">UMB0818</strain>
    </source>
</reference>
<organism evidence="1 2">
    <name type="scientific">Hoylesella timonensis</name>
    <dbReference type="NCBI Taxonomy" id="386414"/>
    <lineage>
        <taxon>Bacteria</taxon>
        <taxon>Pseudomonadati</taxon>
        <taxon>Bacteroidota</taxon>
        <taxon>Bacteroidia</taxon>
        <taxon>Bacteroidales</taxon>
        <taxon>Prevotellaceae</taxon>
        <taxon>Hoylesella</taxon>
    </lineage>
</organism>
<dbReference type="EMBL" id="PNGI01000022">
    <property type="protein sequence ID" value="PMC08411.1"/>
    <property type="molecule type" value="Genomic_DNA"/>
</dbReference>
<accession>A0A2N6Q430</accession>
<name>A0A2N6Q430_9BACT</name>
<comment type="caution">
    <text evidence="1">The sequence shown here is derived from an EMBL/GenBank/DDBJ whole genome shotgun (WGS) entry which is preliminary data.</text>
</comment>
<sequence length="77" mass="8551">MVVYSEIKSQIKIYCIVMSKTEITAARRKSAYICPKIVCIAVEYSLCAGSPLDGGHQDAEFDSDLLEDEDVNDLPIH</sequence>
<gene>
    <name evidence="1" type="ORF">CJ232_09220</name>
</gene>
<proteinExistence type="predicted"/>
<dbReference type="Proteomes" id="UP000235661">
    <property type="component" value="Unassembled WGS sequence"/>
</dbReference>
<protein>
    <submittedName>
        <fullName evidence="1">Uncharacterized protein</fullName>
    </submittedName>
</protein>
<evidence type="ECO:0000313" key="2">
    <source>
        <dbReference type="Proteomes" id="UP000235661"/>
    </source>
</evidence>
<evidence type="ECO:0000313" key="1">
    <source>
        <dbReference type="EMBL" id="PMC08411.1"/>
    </source>
</evidence>
<dbReference type="AlphaFoldDB" id="A0A2N6Q430"/>